<dbReference type="SUPFAM" id="SSF56801">
    <property type="entry name" value="Acetyl-CoA synthetase-like"/>
    <property type="match status" value="1"/>
</dbReference>
<evidence type="ECO:0000259" key="1">
    <source>
        <dbReference type="Pfam" id="PF00501"/>
    </source>
</evidence>
<dbReference type="InterPro" id="IPR000873">
    <property type="entry name" value="AMP-dep_synth/lig_dom"/>
</dbReference>
<keyword evidence="3" id="KW-1185">Reference proteome</keyword>
<keyword evidence="2" id="KW-0436">Ligase</keyword>
<dbReference type="InterPro" id="IPR020845">
    <property type="entry name" value="AMP-binding_CS"/>
</dbReference>
<dbReference type="GO" id="GO:0016020">
    <property type="term" value="C:membrane"/>
    <property type="evidence" value="ECO:0007669"/>
    <property type="project" value="TreeGrafter"/>
</dbReference>
<dbReference type="GO" id="GO:0004467">
    <property type="term" value="F:long-chain fatty acid-CoA ligase activity"/>
    <property type="evidence" value="ECO:0007669"/>
    <property type="project" value="TreeGrafter"/>
</dbReference>
<evidence type="ECO:0000313" key="3">
    <source>
        <dbReference type="Proteomes" id="UP000015354"/>
    </source>
</evidence>
<dbReference type="EMBL" id="ATMH01007641">
    <property type="protein sequence ID" value="EPY23585.1"/>
    <property type="molecule type" value="Genomic_DNA"/>
</dbReference>
<dbReference type="PANTHER" id="PTHR43272">
    <property type="entry name" value="LONG-CHAIN-FATTY-ACID--COA LIGASE"/>
    <property type="match status" value="1"/>
</dbReference>
<dbReference type="OrthoDB" id="276319at2759"/>
<evidence type="ECO:0000313" key="2">
    <source>
        <dbReference type="EMBL" id="EPY23585.1"/>
    </source>
</evidence>
<dbReference type="GO" id="GO:0005783">
    <property type="term" value="C:endoplasmic reticulum"/>
    <property type="evidence" value="ECO:0007669"/>
    <property type="project" value="TreeGrafter"/>
</dbReference>
<dbReference type="PANTHER" id="PTHR43272:SF105">
    <property type="entry name" value="ACYL COA SYNTHETASE, PUTATIVE-RELATED"/>
    <property type="match status" value="1"/>
</dbReference>
<comment type="caution">
    <text evidence="2">The sequence shown here is derived from an EMBL/GenBank/DDBJ whole genome shotgun (WGS) entry which is preliminary data.</text>
</comment>
<reference evidence="2 3" key="1">
    <citation type="journal article" date="2013" name="PLoS ONE">
        <title>Predicting the Proteins of Angomonas deanei, Strigomonas culicis and Their Respective Endosymbionts Reveals New Aspects of the Trypanosomatidae Family.</title>
        <authorList>
            <person name="Motta M.C."/>
            <person name="Martins A.C."/>
            <person name="de Souza S.S."/>
            <person name="Catta-Preta C.M."/>
            <person name="Silva R."/>
            <person name="Klein C.C."/>
            <person name="de Almeida L.G."/>
            <person name="de Lima Cunha O."/>
            <person name="Ciapina L.P."/>
            <person name="Brocchi M."/>
            <person name="Colabardini A.C."/>
            <person name="de Araujo Lima B."/>
            <person name="Machado C.R."/>
            <person name="de Almeida Soares C.M."/>
            <person name="Probst C.M."/>
            <person name="de Menezes C.B."/>
            <person name="Thompson C.E."/>
            <person name="Bartholomeu D.C."/>
            <person name="Gradia D.F."/>
            <person name="Pavoni D.P."/>
            <person name="Grisard E.C."/>
            <person name="Fantinatti-Garboggini F."/>
            <person name="Marchini F.K."/>
            <person name="Rodrigues-Luiz G.F."/>
            <person name="Wagner G."/>
            <person name="Goldman G.H."/>
            <person name="Fietto J.L."/>
            <person name="Elias M.C."/>
            <person name="Goldman M.H."/>
            <person name="Sagot M.F."/>
            <person name="Pereira M."/>
            <person name="Stoco P.H."/>
            <person name="de Mendonca-Neto R.P."/>
            <person name="Teixeira S.M."/>
            <person name="Maciel T.E."/>
            <person name="de Oliveira Mendes T.A."/>
            <person name="Urmenyi T.P."/>
            <person name="de Souza W."/>
            <person name="Schenkman S."/>
            <person name="de Vasconcelos A.T."/>
        </authorList>
    </citation>
    <scope>NUCLEOTIDE SEQUENCE [LARGE SCALE GENOMIC DNA]</scope>
</reference>
<dbReference type="Gene3D" id="3.40.50.12780">
    <property type="entry name" value="N-terminal domain of ligase-like"/>
    <property type="match status" value="1"/>
</dbReference>
<name>S9VK18_9TRYP</name>
<dbReference type="Proteomes" id="UP000015354">
    <property type="component" value="Unassembled WGS sequence"/>
</dbReference>
<proteinExistence type="predicted"/>
<gene>
    <name evidence="2" type="ORF">STCU_07641</name>
</gene>
<dbReference type="InterPro" id="IPR042099">
    <property type="entry name" value="ANL_N_sf"/>
</dbReference>
<protein>
    <submittedName>
        <fullName evidence="2">Long-chain-fatty-acid-CoA ligase</fullName>
    </submittedName>
</protein>
<organism evidence="2 3">
    <name type="scientific">Strigomonas culicis</name>
    <dbReference type="NCBI Taxonomy" id="28005"/>
    <lineage>
        <taxon>Eukaryota</taxon>
        <taxon>Discoba</taxon>
        <taxon>Euglenozoa</taxon>
        <taxon>Kinetoplastea</taxon>
        <taxon>Metakinetoplastina</taxon>
        <taxon>Trypanosomatida</taxon>
        <taxon>Trypanosomatidae</taxon>
        <taxon>Strigomonadinae</taxon>
        <taxon>Strigomonas</taxon>
    </lineage>
</organism>
<sequence>MGIAVTSLMGWWHSATLQPDVLMTNYKNYGPNSHALSGTETATSSAIYRNGHCHTDADYRSAVAAMQQHPNLTQIFRRICAELSEEPRFAYRPVDHVAKEAIPGTTRLLDVTYLKPTQYLKLGEVWEYIESFSRGLAELGLAARSNVSIYEETCWEWLVTIYGLWVRDLVASTVYANLGEEALFYALRETESKAIVCNGRSVPTLLRGIAAGAFPPCIIIYLGELPADCAAPAGVVLQRWADVVALGRGAGSAHPVLVPTASDELALIMYTSGTTGEPKGVMHTHGSLYCGTQAMNCFLDDNLPPGPPEAYCAYLPLAHILEFGVVNVFVQRGALIGFGSPRTITDATARPHGDFTEYNPRCIVAVPRVFDTVRRVVQHRLPPAGTLKRAVFDQAYAARRQALQDGMDTPFYNEKVFKAARVVFGRSYELLLSGGGALSAATQEFVNVVFGRLIGGWGLTETVCVGAIQRLGDLEPCCAGQVLVSEELRLADTEEYKHTDKPLPRGELCLRGPFLFKGYYKQPELTKEAIDADGWFHTGDIGSIDELGRVSIVGRIKALAKNSLGEYIALEMLESIYNTHPLVLNNCACVLVDPYKNYICLLTSGDGAQVTKFAKEHHITGADTPEGLAQLPAFRKAAGRSFAQLGHKSGLKHFECVRYVGVVLDEWTPENGLLTAAMKLKRSKVADKYEKLISDLFADE</sequence>
<feature type="domain" description="AMP-dependent synthetase/ligase" evidence="1">
    <location>
        <begin position="116"/>
        <end position="520"/>
    </location>
</feature>
<dbReference type="Pfam" id="PF00501">
    <property type="entry name" value="AMP-binding"/>
    <property type="match status" value="1"/>
</dbReference>
<dbReference type="AlphaFoldDB" id="S9VK18"/>
<dbReference type="PROSITE" id="PS00455">
    <property type="entry name" value="AMP_BINDING"/>
    <property type="match status" value="1"/>
</dbReference>
<accession>S9VK18</accession>